<accession>A0A7S3Z661</accession>
<feature type="transmembrane region" description="Helical" evidence="5">
    <location>
        <begin position="344"/>
        <end position="364"/>
    </location>
</feature>
<feature type="transmembrane region" description="Helical" evidence="5">
    <location>
        <begin position="71"/>
        <end position="95"/>
    </location>
</feature>
<evidence type="ECO:0000256" key="3">
    <source>
        <dbReference type="ARBA" id="ARBA00022989"/>
    </source>
</evidence>
<dbReference type="GO" id="GO:0016020">
    <property type="term" value="C:membrane"/>
    <property type="evidence" value="ECO:0007669"/>
    <property type="project" value="UniProtKB-SubCell"/>
</dbReference>
<dbReference type="Pfam" id="PF01490">
    <property type="entry name" value="Aa_trans"/>
    <property type="match status" value="1"/>
</dbReference>
<keyword evidence="4 5" id="KW-0472">Membrane</keyword>
<comment type="subcellular location">
    <subcellularLocation>
        <location evidence="1">Membrane</location>
        <topology evidence="1">Multi-pass membrane protein</topology>
    </subcellularLocation>
</comment>
<feature type="transmembrane region" description="Helical" evidence="5">
    <location>
        <begin position="262"/>
        <end position="283"/>
    </location>
</feature>
<keyword evidence="2 5" id="KW-0812">Transmembrane</keyword>
<feature type="transmembrane region" description="Helical" evidence="5">
    <location>
        <begin position="370"/>
        <end position="392"/>
    </location>
</feature>
<feature type="domain" description="Amino acid transporter transmembrane" evidence="6">
    <location>
        <begin position="47"/>
        <end position="420"/>
    </location>
</feature>
<protein>
    <recommendedName>
        <fullName evidence="6">Amino acid transporter transmembrane domain-containing protein</fullName>
    </recommendedName>
</protein>
<evidence type="ECO:0000259" key="6">
    <source>
        <dbReference type="Pfam" id="PF01490"/>
    </source>
</evidence>
<dbReference type="AlphaFoldDB" id="A0A7S3Z661"/>
<reference evidence="7" key="1">
    <citation type="submission" date="2021-01" db="EMBL/GenBank/DDBJ databases">
        <authorList>
            <person name="Corre E."/>
            <person name="Pelletier E."/>
            <person name="Niang G."/>
            <person name="Scheremetjew M."/>
            <person name="Finn R."/>
            <person name="Kale V."/>
            <person name="Holt S."/>
            <person name="Cochrane G."/>
            <person name="Meng A."/>
            <person name="Brown T."/>
            <person name="Cohen L."/>
        </authorList>
    </citation>
    <scope>NUCLEOTIDE SEQUENCE</scope>
    <source>
        <strain evidence="7">CCCM811</strain>
    </source>
</reference>
<evidence type="ECO:0000256" key="4">
    <source>
        <dbReference type="ARBA" id="ARBA00023136"/>
    </source>
</evidence>
<evidence type="ECO:0000256" key="1">
    <source>
        <dbReference type="ARBA" id="ARBA00004141"/>
    </source>
</evidence>
<dbReference type="GO" id="GO:0015179">
    <property type="term" value="F:L-amino acid transmembrane transporter activity"/>
    <property type="evidence" value="ECO:0007669"/>
    <property type="project" value="TreeGrafter"/>
</dbReference>
<feature type="transmembrane region" description="Helical" evidence="5">
    <location>
        <begin position="184"/>
        <end position="208"/>
    </location>
</feature>
<feature type="transmembrane region" description="Helical" evidence="5">
    <location>
        <begin position="160"/>
        <end position="177"/>
    </location>
</feature>
<dbReference type="Gene3D" id="1.20.1740.10">
    <property type="entry name" value="Amino acid/polyamine transporter I"/>
    <property type="match status" value="1"/>
</dbReference>
<feature type="transmembrane region" description="Helical" evidence="5">
    <location>
        <begin position="46"/>
        <end position="65"/>
    </location>
</feature>
<evidence type="ECO:0000256" key="2">
    <source>
        <dbReference type="ARBA" id="ARBA00022692"/>
    </source>
</evidence>
<evidence type="ECO:0000256" key="5">
    <source>
        <dbReference type="SAM" id="Phobius"/>
    </source>
</evidence>
<evidence type="ECO:0000313" key="7">
    <source>
        <dbReference type="EMBL" id="CAE0673076.1"/>
    </source>
</evidence>
<name>A0A7S3Z661_9EUKA</name>
<organism evidence="7">
    <name type="scientific">Lotharella globosa</name>
    <dbReference type="NCBI Taxonomy" id="91324"/>
    <lineage>
        <taxon>Eukaryota</taxon>
        <taxon>Sar</taxon>
        <taxon>Rhizaria</taxon>
        <taxon>Cercozoa</taxon>
        <taxon>Chlorarachniophyceae</taxon>
        <taxon>Lotharella</taxon>
    </lineage>
</organism>
<sequence>MHVENPYAFMSRSSSIPTISRHTKRKTTSSISTTSSIPPQVHLQHWVFSGFMMVGYILGTGALVLPSAMASLGYVVGMVVCVMFALLSIYVGIILGRTRNNFYPECRSYKMLARACVGPRFELSLEYLTCLNWFMTMALYVLTAVKAFQSAFYWTHICGYYWGLGVVAVMVPFMFIQNMKEMEWLAALSDGAAIIILVMTLVLLTQGSDTPSDHVHHVWPPHENFLDAYNPVSSFVFAYQGQSIFLEIMAEMKEPGKWPQSVYLSHTIMGTSYAITALVGYYFKGSDVPAFLPDGIENGPGKIVVNLLVAYHVLVAYIINNVTLCDMLKRRYFTGAETPLYKHVSLGCALLLAAYLLTNIIPFFEDMVNIIGAMCGSPMMIGLPPLFYFFALRAKGEPMGMFDICVGAFLFFVVFPFTFFAGLAAAFNSLAANWAQNGPPFTCVS</sequence>
<dbReference type="InterPro" id="IPR013057">
    <property type="entry name" value="AA_transpt_TM"/>
</dbReference>
<feature type="transmembrane region" description="Helical" evidence="5">
    <location>
        <begin position="303"/>
        <end position="323"/>
    </location>
</feature>
<proteinExistence type="predicted"/>
<feature type="transmembrane region" description="Helical" evidence="5">
    <location>
        <begin position="404"/>
        <end position="427"/>
    </location>
</feature>
<dbReference type="PANTHER" id="PTHR22950:SF461">
    <property type="entry name" value="AMINO ACID TRANSPORTER TRANSMEMBRANE DOMAIN-CONTAINING PROTEIN"/>
    <property type="match status" value="1"/>
</dbReference>
<keyword evidence="3 5" id="KW-1133">Transmembrane helix</keyword>
<dbReference type="EMBL" id="HBIV01034700">
    <property type="protein sequence ID" value="CAE0673076.1"/>
    <property type="molecule type" value="Transcribed_RNA"/>
</dbReference>
<dbReference type="PANTHER" id="PTHR22950">
    <property type="entry name" value="AMINO ACID TRANSPORTER"/>
    <property type="match status" value="1"/>
</dbReference>
<gene>
    <name evidence="7" type="ORF">LGLO00237_LOCUS24752</name>
</gene>
<feature type="transmembrane region" description="Helical" evidence="5">
    <location>
        <begin position="130"/>
        <end position="154"/>
    </location>
</feature>